<comment type="cofactor">
    <cofactor evidence="1">
        <name>Fe cation</name>
        <dbReference type="ChEBI" id="CHEBI:24875"/>
    </cofactor>
</comment>
<dbReference type="SUPFAM" id="SSF55961">
    <property type="entry name" value="Bet v1-like"/>
    <property type="match status" value="1"/>
</dbReference>
<comment type="pathway">
    <text evidence="12">Steroid hormone biosynthesis; dafachronic acid biosynthesis.</text>
</comment>
<keyword evidence="8" id="KW-0560">Oxidoreductase</keyword>
<evidence type="ECO:0000256" key="13">
    <source>
        <dbReference type="ARBA" id="ARBA00025729"/>
    </source>
</evidence>
<evidence type="ECO:0000256" key="15">
    <source>
        <dbReference type="ARBA" id="ARBA00047853"/>
    </source>
</evidence>
<dbReference type="VEuPathDB" id="VectorBase:CSON002351"/>
<keyword evidence="11 17" id="KW-0472">Membrane</keyword>
<evidence type="ECO:0000256" key="11">
    <source>
        <dbReference type="ARBA" id="ARBA00023136"/>
    </source>
</evidence>
<dbReference type="PANTHER" id="PTHR21266">
    <property type="entry name" value="IRON-SULFUR DOMAIN CONTAINING PROTEIN"/>
    <property type="match status" value="1"/>
</dbReference>
<evidence type="ECO:0000259" key="18">
    <source>
        <dbReference type="PROSITE" id="PS51296"/>
    </source>
</evidence>
<dbReference type="PANTHER" id="PTHR21266:SF32">
    <property type="entry name" value="CHOLESTEROL 7-DESATURASE NVD"/>
    <property type="match status" value="1"/>
</dbReference>
<feature type="domain" description="Rieske" evidence="18">
    <location>
        <begin position="127"/>
        <end position="231"/>
    </location>
</feature>
<protein>
    <recommendedName>
        <fullName evidence="14">cholesterol 7-desaturase</fullName>
        <ecNumber evidence="14">1.14.19.21</ecNumber>
    </recommendedName>
</protein>
<sequence length="460" mass="53066">MLKRIIPGFYTQIKSFRMNNKMWNILDFHHDGLLLFNHSYTNLSASVLNFNQNLNLPLCGFALILTVILWILFYYPLSITKDLCDVGFHHETEKTRSNTFKRTLINRARRLRCIGEKVPPPFPNGWFSIMESSDLKVGQAKNVNCLGKNYAVFRSEQGEVHVIDAYCPHMGANLGVGGIVRGNCIECPFHRWSIRGTDGECVNISYSNNSVPKLPKTQTYVSREVNGWIFVWNHAEKASPWEIPVIQEIETEEWTFQGRNEYYINCHIQEIPENGADVSHLNAVHGPSIVSGVDLRTTRSIWSSFIQHIWNASWQPSETKPHVADVALKHSIRLCNKIEVCELNISTKQVGPGYVQLLFSTNYGRLVCLQTVTPVEPFVQKVVHRFYSPRYLAPFAKFILLGECIQFERDIMVWNSKKFVDNPILIKEDRQIKSYRTWYSQFYSENSISFKAATSNNLEW</sequence>
<comment type="similarity">
    <text evidence="13">Belongs to the cholesterol 7-desaturase family.</text>
</comment>
<dbReference type="InterPro" id="IPR017941">
    <property type="entry name" value="Rieske_2Fe-2S"/>
</dbReference>
<organism evidence="20">
    <name type="scientific">Culicoides sonorensis</name>
    <name type="common">Biting midge</name>
    <dbReference type="NCBI Taxonomy" id="179676"/>
    <lineage>
        <taxon>Eukaryota</taxon>
        <taxon>Metazoa</taxon>
        <taxon>Ecdysozoa</taxon>
        <taxon>Arthropoda</taxon>
        <taxon>Hexapoda</taxon>
        <taxon>Insecta</taxon>
        <taxon>Pterygota</taxon>
        <taxon>Neoptera</taxon>
        <taxon>Endopterygota</taxon>
        <taxon>Diptera</taxon>
        <taxon>Nematocera</taxon>
        <taxon>Chironomoidea</taxon>
        <taxon>Ceratopogonidae</taxon>
        <taxon>Ceratopogoninae</taxon>
        <taxon>Culicoides</taxon>
        <taxon>Monoculicoides</taxon>
    </lineage>
</organism>
<evidence type="ECO:0000313" key="19">
    <source>
        <dbReference type="EMBL" id="SSX10666.1"/>
    </source>
</evidence>
<dbReference type="GO" id="GO:0005737">
    <property type="term" value="C:cytoplasm"/>
    <property type="evidence" value="ECO:0007669"/>
    <property type="project" value="TreeGrafter"/>
</dbReference>
<dbReference type="EMBL" id="UFQT01001396">
    <property type="protein sequence ID" value="SSX30348.1"/>
    <property type="molecule type" value="Genomic_DNA"/>
</dbReference>
<evidence type="ECO:0000256" key="14">
    <source>
        <dbReference type="ARBA" id="ARBA00026095"/>
    </source>
</evidence>
<dbReference type="SUPFAM" id="SSF50022">
    <property type="entry name" value="ISP domain"/>
    <property type="match status" value="1"/>
</dbReference>
<dbReference type="Gene3D" id="2.102.10.10">
    <property type="entry name" value="Rieske [2Fe-2S] iron-sulphur domain"/>
    <property type="match status" value="1"/>
</dbReference>
<evidence type="ECO:0000256" key="7">
    <source>
        <dbReference type="ARBA" id="ARBA00022989"/>
    </source>
</evidence>
<evidence type="ECO:0000256" key="8">
    <source>
        <dbReference type="ARBA" id="ARBA00023002"/>
    </source>
</evidence>
<evidence type="ECO:0000256" key="9">
    <source>
        <dbReference type="ARBA" id="ARBA00023004"/>
    </source>
</evidence>
<comment type="catalytic activity">
    <reaction evidence="15">
        <text>cholesterol + NADH + O2 + H(+) = 7-dehydrocholesterol + NAD(+) + 2 H2O</text>
        <dbReference type="Rhea" id="RHEA:51644"/>
        <dbReference type="ChEBI" id="CHEBI:15377"/>
        <dbReference type="ChEBI" id="CHEBI:15378"/>
        <dbReference type="ChEBI" id="CHEBI:15379"/>
        <dbReference type="ChEBI" id="CHEBI:16113"/>
        <dbReference type="ChEBI" id="CHEBI:17759"/>
        <dbReference type="ChEBI" id="CHEBI:57540"/>
        <dbReference type="ChEBI" id="CHEBI:57945"/>
        <dbReference type="EC" id="1.14.19.21"/>
    </reaction>
    <physiologicalReaction direction="left-to-right" evidence="15">
        <dbReference type="Rhea" id="RHEA:51645"/>
    </physiologicalReaction>
</comment>
<comment type="pathway">
    <text evidence="3">Hormone biosynthesis.</text>
</comment>
<dbReference type="InterPro" id="IPR045605">
    <property type="entry name" value="KshA-like_C"/>
</dbReference>
<keyword evidence="6" id="KW-0479">Metal-binding</keyword>
<evidence type="ECO:0000313" key="20">
    <source>
        <dbReference type="EMBL" id="SSX30348.1"/>
    </source>
</evidence>
<dbReference type="Pfam" id="PF00355">
    <property type="entry name" value="Rieske"/>
    <property type="match status" value="1"/>
</dbReference>
<name>A0A336MWM1_CULSO</name>
<dbReference type="EC" id="1.14.19.21" evidence="14"/>
<dbReference type="GO" id="GO:0008203">
    <property type="term" value="P:cholesterol metabolic process"/>
    <property type="evidence" value="ECO:0007669"/>
    <property type="project" value="InterPro"/>
</dbReference>
<dbReference type="GO" id="GO:0016020">
    <property type="term" value="C:membrane"/>
    <property type="evidence" value="ECO:0007669"/>
    <property type="project" value="UniProtKB-SubCell"/>
</dbReference>
<evidence type="ECO:0000256" key="2">
    <source>
        <dbReference type="ARBA" id="ARBA00004370"/>
    </source>
</evidence>
<proteinExistence type="inferred from homology"/>
<gene>
    <name evidence="20" type="primary">CSON002351</name>
</gene>
<dbReference type="InterPro" id="IPR036922">
    <property type="entry name" value="Rieske_2Fe-2S_sf"/>
</dbReference>
<keyword evidence="7 17" id="KW-1133">Transmembrane helix</keyword>
<dbReference type="AlphaFoldDB" id="A0A336MWM1"/>
<comment type="catalytic activity">
    <reaction evidence="16">
        <text>cholesterol + NADPH + O2 + H(+) = 7-dehydrocholesterol + NADP(+) + 2 H2O</text>
        <dbReference type="Rhea" id="RHEA:45024"/>
        <dbReference type="ChEBI" id="CHEBI:15377"/>
        <dbReference type="ChEBI" id="CHEBI:15378"/>
        <dbReference type="ChEBI" id="CHEBI:15379"/>
        <dbReference type="ChEBI" id="CHEBI:16113"/>
        <dbReference type="ChEBI" id="CHEBI:17759"/>
        <dbReference type="ChEBI" id="CHEBI:57783"/>
        <dbReference type="ChEBI" id="CHEBI:58349"/>
        <dbReference type="EC" id="1.14.19.21"/>
    </reaction>
    <physiologicalReaction direction="left-to-right" evidence="16">
        <dbReference type="Rhea" id="RHEA:45025"/>
    </physiologicalReaction>
</comment>
<evidence type="ECO:0000256" key="17">
    <source>
        <dbReference type="SAM" id="Phobius"/>
    </source>
</evidence>
<dbReference type="PROSITE" id="PS51296">
    <property type="entry name" value="RIESKE"/>
    <property type="match status" value="1"/>
</dbReference>
<dbReference type="Gene3D" id="3.90.380.10">
    <property type="entry name" value="Naphthalene 1,2-dioxygenase Alpha Subunit, Chain A, domain 1"/>
    <property type="match status" value="1"/>
</dbReference>
<dbReference type="GO" id="GO:0046872">
    <property type="term" value="F:metal ion binding"/>
    <property type="evidence" value="ECO:0007669"/>
    <property type="project" value="UniProtKB-KW"/>
</dbReference>
<dbReference type="GO" id="GO:0170056">
    <property type="term" value="F:cholesterol 7-desaturase [NAD(P)H] activity"/>
    <property type="evidence" value="ECO:0007669"/>
    <property type="project" value="UniProtKB-EC"/>
</dbReference>
<keyword evidence="10" id="KW-0411">Iron-sulfur</keyword>
<reference evidence="19" key="1">
    <citation type="submission" date="2018-04" db="EMBL/GenBank/DDBJ databases">
        <authorList>
            <person name="Go L.Y."/>
            <person name="Mitchell J.A."/>
        </authorList>
    </citation>
    <scope>NUCLEOTIDE SEQUENCE</scope>
    <source>
        <tissue evidence="19">Whole organism</tissue>
    </source>
</reference>
<evidence type="ECO:0000256" key="12">
    <source>
        <dbReference type="ARBA" id="ARBA00025712"/>
    </source>
</evidence>
<keyword evidence="9" id="KW-0408">Iron</keyword>
<evidence type="ECO:0000256" key="1">
    <source>
        <dbReference type="ARBA" id="ARBA00001962"/>
    </source>
</evidence>
<evidence type="ECO:0000256" key="10">
    <source>
        <dbReference type="ARBA" id="ARBA00023014"/>
    </source>
</evidence>
<keyword evidence="5" id="KW-0001">2Fe-2S</keyword>
<dbReference type="UniPathway" id="UPA01020"/>
<keyword evidence="4 17" id="KW-0812">Transmembrane</keyword>
<dbReference type="EMBL" id="UFQS01001396">
    <property type="protein sequence ID" value="SSX10666.1"/>
    <property type="molecule type" value="Genomic_DNA"/>
</dbReference>
<evidence type="ECO:0000256" key="3">
    <source>
        <dbReference type="ARBA" id="ARBA00004972"/>
    </source>
</evidence>
<dbReference type="Pfam" id="PF19298">
    <property type="entry name" value="KshA_C"/>
    <property type="match status" value="1"/>
</dbReference>
<evidence type="ECO:0000256" key="5">
    <source>
        <dbReference type="ARBA" id="ARBA00022714"/>
    </source>
</evidence>
<evidence type="ECO:0000256" key="16">
    <source>
        <dbReference type="ARBA" id="ARBA00049548"/>
    </source>
</evidence>
<reference evidence="20" key="2">
    <citation type="submission" date="2018-07" db="EMBL/GenBank/DDBJ databases">
        <authorList>
            <person name="Quirk P.G."/>
            <person name="Krulwich T.A."/>
        </authorList>
    </citation>
    <scope>NUCLEOTIDE SEQUENCE</scope>
</reference>
<evidence type="ECO:0000256" key="6">
    <source>
        <dbReference type="ARBA" id="ARBA00022723"/>
    </source>
</evidence>
<comment type="subcellular location">
    <subcellularLocation>
        <location evidence="2">Membrane</location>
    </subcellularLocation>
</comment>
<feature type="transmembrane region" description="Helical" evidence="17">
    <location>
        <begin position="54"/>
        <end position="75"/>
    </location>
</feature>
<accession>A0A336MWM1</accession>
<dbReference type="OMA" id="AVYQMRR"/>
<evidence type="ECO:0000256" key="4">
    <source>
        <dbReference type="ARBA" id="ARBA00022692"/>
    </source>
</evidence>
<dbReference type="GO" id="GO:0051537">
    <property type="term" value="F:2 iron, 2 sulfur cluster binding"/>
    <property type="evidence" value="ECO:0007669"/>
    <property type="project" value="UniProtKB-KW"/>
</dbReference>
<dbReference type="InterPro" id="IPR050584">
    <property type="entry name" value="Cholesterol_7-desaturase"/>
</dbReference>